<accession>A0A4Z0GTL2</accession>
<proteinExistence type="predicted"/>
<protein>
    <submittedName>
        <fullName evidence="2">MurR/RpiR family transcriptional regulator</fullName>
    </submittedName>
</protein>
<dbReference type="PANTHER" id="PTHR30514:SF18">
    <property type="entry name" value="RPIR-FAMILY TRANSCRIPTIONAL REGULATOR"/>
    <property type="match status" value="1"/>
</dbReference>
<dbReference type="GO" id="GO:0003700">
    <property type="term" value="F:DNA-binding transcription factor activity"/>
    <property type="evidence" value="ECO:0007669"/>
    <property type="project" value="InterPro"/>
</dbReference>
<dbReference type="Gene3D" id="3.40.50.10490">
    <property type="entry name" value="Glucose-6-phosphate isomerase like protein, domain 1"/>
    <property type="match status" value="1"/>
</dbReference>
<dbReference type="InterPro" id="IPR009057">
    <property type="entry name" value="Homeodomain-like_sf"/>
</dbReference>
<dbReference type="GO" id="GO:0097367">
    <property type="term" value="F:carbohydrate derivative binding"/>
    <property type="evidence" value="ECO:0007669"/>
    <property type="project" value="InterPro"/>
</dbReference>
<dbReference type="PROSITE" id="PS51071">
    <property type="entry name" value="HTH_RPIR"/>
    <property type="match status" value="1"/>
</dbReference>
<keyword evidence="3" id="KW-1185">Reference proteome</keyword>
<dbReference type="InterPro" id="IPR047640">
    <property type="entry name" value="RpiR-like"/>
</dbReference>
<feature type="domain" description="HTH rpiR-type" evidence="1">
    <location>
        <begin position="10"/>
        <end position="86"/>
    </location>
</feature>
<dbReference type="Pfam" id="PF01418">
    <property type="entry name" value="HTH_6"/>
    <property type="match status" value="1"/>
</dbReference>
<dbReference type="EMBL" id="SRJD01000002">
    <property type="protein sequence ID" value="TGB00005.1"/>
    <property type="molecule type" value="Genomic_DNA"/>
</dbReference>
<dbReference type="Gene3D" id="1.10.10.10">
    <property type="entry name" value="Winged helix-like DNA-binding domain superfamily/Winged helix DNA-binding domain"/>
    <property type="match status" value="1"/>
</dbReference>
<dbReference type="OrthoDB" id="3684496at2"/>
<dbReference type="GO" id="GO:1901135">
    <property type="term" value="P:carbohydrate derivative metabolic process"/>
    <property type="evidence" value="ECO:0007669"/>
    <property type="project" value="InterPro"/>
</dbReference>
<evidence type="ECO:0000313" key="3">
    <source>
        <dbReference type="Proteomes" id="UP000298347"/>
    </source>
</evidence>
<dbReference type="InterPro" id="IPR000281">
    <property type="entry name" value="HTH_RpiR"/>
</dbReference>
<dbReference type="InterPro" id="IPR036388">
    <property type="entry name" value="WH-like_DNA-bd_sf"/>
</dbReference>
<reference evidence="2 3" key="1">
    <citation type="journal article" date="2015" name="Int. J. Syst. Evol. Microbiol.">
        <title>Sporolactobacillus shoreae sp. nov. and Sporolactobacillus spathodeae sp. nov., two spore-forming lactic acid bacteria isolated from tree barks in Thailand.</title>
        <authorList>
            <person name="Thamacharoensuk T."/>
            <person name="Kitahara M."/>
            <person name="Ohkuma M."/>
            <person name="Thongchul N."/>
            <person name="Tanasupawat S."/>
        </authorList>
    </citation>
    <scope>NUCLEOTIDE SEQUENCE [LARGE SCALE GENOMIC DNA]</scope>
    <source>
        <strain evidence="2 3">BK92</strain>
    </source>
</reference>
<dbReference type="AlphaFoldDB" id="A0A4Z0GTL2"/>
<dbReference type="GO" id="GO:0003677">
    <property type="term" value="F:DNA binding"/>
    <property type="evidence" value="ECO:0007669"/>
    <property type="project" value="InterPro"/>
</dbReference>
<dbReference type="SUPFAM" id="SSF46689">
    <property type="entry name" value="Homeodomain-like"/>
    <property type="match status" value="1"/>
</dbReference>
<name>A0A4Z0GTL2_9BACL</name>
<dbReference type="InterPro" id="IPR046348">
    <property type="entry name" value="SIS_dom_sf"/>
</dbReference>
<gene>
    <name evidence="2" type="ORF">E4665_02270</name>
</gene>
<evidence type="ECO:0000313" key="2">
    <source>
        <dbReference type="EMBL" id="TGB00005.1"/>
    </source>
</evidence>
<dbReference type="SUPFAM" id="SSF53697">
    <property type="entry name" value="SIS domain"/>
    <property type="match status" value="1"/>
</dbReference>
<organism evidence="2 3">
    <name type="scientific">Sporolactobacillus shoreae</name>
    <dbReference type="NCBI Taxonomy" id="1465501"/>
    <lineage>
        <taxon>Bacteria</taxon>
        <taxon>Bacillati</taxon>
        <taxon>Bacillota</taxon>
        <taxon>Bacilli</taxon>
        <taxon>Bacillales</taxon>
        <taxon>Sporolactobacillaceae</taxon>
        <taxon>Sporolactobacillus</taxon>
    </lineage>
</organism>
<sequence length="302" mass="34734">MNRVTDINKLDDLIEKMALVSKESPTYEKLAYCIEKNYKHIIFMTASDVAKQVNVSQGSVSRFCIALGYKGYNDFLHKLQQFVRKEITAPQRLQYATNSNRSISNILKMERENINELETILNQPAYQKLVDNIVNADQLILISARMSATLLSYIYYILNKIRSNVIKITPNVPEWETLELLDPSSVHIITVVFPRYPNVLLNKLNELHKRHFSISAITDSITSPVFNLADPVMSVPITTSSIFDIYSTPILFFNLLLRDVAGKTDGLDKRMSELEQLEKDNHIYYEINHHHSSGRYSESELE</sequence>
<dbReference type="Proteomes" id="UP000298347">
    <property type="component" value="Unassembled WGS sequence"/>
</dbReference>
<comment type="caution">
    <text evidence="2">The sequence shown here is derived from an EMBL/GenBank/DDBJ whole genome shotgun (WGS) entry which is preliminary data.</text>
</comment>
<evidence type="ECO:0000259" key="1">
    <source>
        <dbReference type="PROSITE" id="PS51071"/>
    </source>
</evidence>
<dbReference type="PANTHER" id="PTHR30514">
    <property type="entry name" value="GLUCOKINASE"/>
    <property type="match status" value="1"/>
</dbReference>